<dbReference type="InterPro" id="IPR050736">
    <property type="entry name" value="Sensor_HK_Regulatory"/>
</dbReference>
<dbReference type="PROSITE" id="PS50109">
    <property type="entry name" value="HIS_KIN"/>
    <property type="match status" value="1"/>
</dbReference>
<dbReference type="Proteomes" id="UP000533637">
    <property type="component" value="Unassembled WGS sequence"/>
</dbReference>
<feature type="domain" description="Histidine kinase" evidence="8">
    <location>
        <begin position="515"/>
        <end position="725"/>
    </location>
</feature>
<dbReference type="SUPFAM" id="SSF47384">
    <property type="entry name" value="Homodimeric domain of signal transducing histidine kinase"/>
    <property type="match status" value="1"/>
</dbReference>
<evidence type="ECO:0000256" key="3">
    <source>
        <dbReference type="ARBA" id="ARBA00022553"/>
    </source>
</evidence>
<proteinExistence type="predicted"/>
<organism evidence="10 11">
    <name type="scientific">Parabacteroides faecis</name>
    <dbReference type="NCBI Taxonomy" id="1217282"/>
    <lineage>
        <taxon>Bacteria</taxon>
        <taxon>Pseudomonadati</taxon>
        <taxon>Bacteroidota</taxon>
        <taxon>Bacteroidia</taxon>
        <taxon>Bacteroidales</taxon>
        <taxon>Tannerellaceae</taxon>
        <taxon>Parabacteroides</taxon>
    </lineage>
</organism>
<dbReference type="SUPFAM" id="SSF55781">
    <property type="entry name" value="GAF domain-like"/>
    <property type="match status" value="1"/>
</dbReference>
<protein>
    <recommendedName>
        <fullName evidence="2">histidine kinase</fullName>
        <ecNumber evidence="2">2.7.13.3</ecNumber>
    </recommendedName>
</protein>
<keyword evidence="7" id="KW-0175">Coiled coil</keyword>
<dbReference type="InterPro" id="IPR003661">
    <property type="entry name" value="HisK_dim/P_dom"/>
</dbReference>
<sequence>MMSTLTKNKYNQLSKEELIQLLEAQDNREKANAGNSFTEASNIKRIISEVLVLLFNEEQQPIEKAMSLLMNFFDADWGYVAIFEKDGRTAYFPCEVMSRWVEVPKENHSELTDETIPWIMKTVKSGRDIVMCSMDDLPPEAEVDKKLLEFQGLKSMLMIPLSFHNRIQGFIGFDSVRVQRSWTSTEMEDLHIIASIFSLIIERKETQASLEESRKHLAELSTKFKQFFNNLPIGVELYDSEGYLIDINEADVRIFGSTRKDLLGVNLFENPAVPKKLLKNVRSGRAFSFPLVYDFSIIQNSSYYPSAFVDQIKYLQVKGISLNDPEFGRVGYLLIISDNTDVQIKAEQTRNNLAILKAVLLSGRSIVGEYSVEEDELYIDPVLNDHSSPNHLFNYLKTHNYLSIQELWNLGRFSEIPTNNMEPLLQVVRGDIDSCSFVCKMFVQEVPTWIRINAQAHKINKDGHPSKVVCYITDITGEKQLEEKLQQARDESRRNELEMQKAREADKLKSTFLANMSHEIRTPLNAIVGFSGIIAEMDNVEEKEEYVKIINKNCDLLLRLITDILDFSKIESGVMDYSLADVNIKEICSEQYKVHSLKVQEGVTMVCDLDALPDKILYTDPKRVTQVISNLLSNAIKFTEQGFITLSYSVREDHVLFEISDTGIGISPAHVEAIFERFTKINSFRQGTGLGLSICKTIVKALRGEIGVDSTPGKGSKFWFTLPCK</sequence>
<dbReference type="Pfam" id="PF02518">
    <property type="entry name" value="HATPase_c"/>
    <property type="match status" value="1"/>
</dbReference>
<dbReference type="PROSITE" id="PS50112">
    <property type="entry name" value="PAS"/>
    <property type="match status" value="1"/>
</dbReference>
<dbReference type="SUPFAM" id="SSF55785">
    <property type="entry name" value="PYP-like sensor domain (PAS domain)"/>
    <property type="match status" value="1"/>
</dbReference>
<dbReference type="RefSeq" id="WP_183670474.1">
    <property type="nucleotide sequence ID" value="NZ_BMPB01000001.1"/>
</dbReference>
<comment type="caution">
    <text evidence="10">The sequence shown here is derived from an EMBL/GenBank/DDBJ whole genome shotgun (WGS) entry which is preliminary data.</text>
</comment>
<evidence type="ECO:0000256" key="4">
    <source>
        <dbReference type="ARBA" id="ARBA00022679"/>
    </source>
</evidence>
<dbReference type="Gene3D" id="3.30.450.20">
    <property type="entry name" value="PAS domain"/>
    <property type="match status" value="1"/>
</dbReference>
<comment type="catalytic activity">
    <reaction evidence="1">
        <text>ATP + protein L-histidine = ADP + protein N-phospho-L-histidine.</text>
        <dbReference type="EC" id="2.7.13.3"/>
    </reaction>
</comment>
<keyword evidence="11" id="KW-1185">Reference proteome</keyword>
<dbReference type="CDD" id="cd16922">
    <property type="entry name" value="HATPase_EvgS-ArcB-TorS-like"/>
    <property type="match status" value="1"/>
</dbReference>
<dbReference type="CDD" id="cd00130">
    <property type="entry name" value="PAS"/>
    <property type="match status" value="1"/>
</dbReference>
<keyword evidence="4" id="KW-0808">Transferase</keyword>
<dbReference type="InterPro" id="IPR004358">
    <property type="entry name" value="Sig_transdc_His_kin-like_C"/>
</dbReference>
<dbReference type="InterPro" id="IPR035965">
    <property type="entry name" value="PAS-like_dom_sf"/>
</dbReference>
<dbReference type="PANTHER" id="PTHR43711">
    <property type="entry name" value="TWO-COMPONENT HISTIDINE KINASE"/>
    <property type="match status" value="1"/>
</dbReference>
<dbReference type="Pfam" id="PF00512">
    <property type="entry name" value="HisKA"/>
    <property type="match status" value="1"/>
</dbReference>
<dbReference type="SMART" id="SM00388">
    <property type="entry name" value="HisKA"/>
    <property type="match status" value="1"/>
</dbReference>
<evidence type="ECO:0000259" key="9">
    <source>
        <dbReference type="PROSITE" id="PS50112"/>
    </source>
</evidence>
<dbReference type="EMBL" id="JACHOC010000003">
    <property type="protein sequence ID" value="MBB4622145.1"/>
    <property type="molecule type" value="Genomic_DNA"/>
</dbReference>
<dbReference type="InterPro" id="IPR005467">
    <property type="entry name" value="His_kinase_dom"/>
</dbReference>
<evidence type="ECO:0000259" key="8">
    <source>
        <dbReference type="PROSITE" id="PS50109"/>
    </source>
</evidence>
<evidence type="ECO:0000256" key="6">
    <source>
        <dbReference type="ARBA" id="ARBA00023012"/>
    </source>
</evidence>
<dbReference type="PRINTS" id="PR00344">
    <property type="entry name" value="BCTRLSENSOR"/>
</dbReference>
<dbReference type="InterPro" id="IPR029016">
    <property type="entry name" value="GAF-like_dom_sf"/>
</dbReference>
<feature type="domain" description="PAS" evidence="9">
    <location>
        <begin position="220"/>
        <end position="268"/>
    </location>
</feature>
<dbReference type="InterPro" id="IPR000014">
    <property type="entry name" value="PAS"/>
</dbReference>
<dbReference type="Gene3D" id="1.10.287.130">
    <property type="match status" value="1"/>
</dbReference>
<dbReference type="PANTHER" id="PTHR43711:SF31">
    <property type="entry name" value="HISTIDINE KINASE"/>
    <property type="match status" value="1"/>
</dbReference>
<dbReference type="InterPro" id="IPR003018">
    <property type="entry name" value="GAF"/>
</dbReference>
<evidence type="ECO:0000256" key="2">
    <source>
        <dbReference type="ARBA" id="ARBA00012438"/>
    </source>
</evidence>
<dbReference type="EC" id="2.7.13.3" evidence="2"/>
<dbReference type="SUPFAM" id="SSF55874">
    <property type="entry name" value="ATPase domain of HSP90 chaperone/DNA topoisomerase II/histidine kinase"/>
    <property type="match status" value="1"/>
</dbReference>
<keyword evidence="6" id="KW-0902">Two-component regulatory system</keyword>
<dbReference type="CDD" id="cd00082">
    <property type="entry name" value="HisKA"/>
    <property type="match status" value="1"/>
</dbReference>
<dbReference type="Pfam" id="PF01590">
    <property type="entry name" value="GAF"/>
    <property type="match status" value="1"/>
</dbReference>
<keyword evidence="5 10" id="KW-0418">Kinase</keyword>
<evidence type="ECO:0000256" key="5">
    <source>
        <dbReference type="ARBA" id="ARBA00022777"/>
    </source>
</evidence>
<dbReference type="SMART" id="SM00387">
    <property type="entry name" value="HATPase_c"/>
    <property type="match status" value="1"/>
</dbReference>
<gene>
    <name evidence="10" type="ORF">GGQ57_002042</name>
</gene>
<keyword evidence="3" id="KW-0597">Phosphoprotein</keyword>
<dbReference type="InterPro" id="IPR036097">
    <property type="entry name" value="HisK_dim/P_sf"/>
</dbReference>
<dbReference type="SMART" id="SM00065">
    <property type="entry name" value="GAF"/>
    <property type="match status" value="1"/>
</dbReference>
<dbReference type="Gene3D" id="3.30.565.10">
    <property type="entry name" value="Histidine kinase-like ATPase, C-terminal domain"/>
    <property type="match status" value="1"/>
</dbReference>
<dbReference type="GO" id="GO:0016301">
    <property type="term" value="F:kinase activity"/>
    <property type="evidence" value="ECO:0007669"/>
    <property type="project" value="UniProtKB-KW"/>
</dbReference>
<evidence type="ECO:0000256" key="1">
    <source>
        <dbReference type="ARBA" id="ARBA00000085"/>
    </source>
</evidence>
<dbReference type="InterPro" id="IPR036890">
    <property type="entry name" value="HATPase_C_sf"/>
</dbReference>
<accession>A0ABR6KKW6</accession>
<evidence type="ECO:0000313" key="11">
    <source>
        <dbReference type="Proteomes" id="UP000533637"/>
    </source>
</evidence>
<dbReference type="Gene3D" id="3.30.450.40">
    <property type="match status" value="1"/>
</dbReference>
<evidence type="ECO:0000313" key="10">
    <source>
        <dbReference type="EMBL" id="MBB4622145.1"/>
    </source>
</evidence>
<evidence type="ECO:0000256" key="7">
    <source>
        <dbReference type="SAM" id="Coils"/>
    </source>
</evidence>
<name>A0ABR6KKW6_9BACT</name>
<dbReference type="InterPro" id="IPR003594">
    <property type="entry name" value="HATPase_dom"/>
</dbReference>
<reference evidence="10 11" key="1">
    <citation type="submission" date="2020-08" db="EMBL/GenBank/DDBJ databases">
        <title>Genomic Encyclopedia of Type Strains, Phase IV (KMG-IV): sequencing the most valuable type-strain genomes for metagenomic binning, comparative biology and taxonomic classification.</title>
        <authorList>
            <person name="Goeker M."/>
        </authorList>
    </citation>
    <scope>NUCLEOTIDE SEQUENCE [LARGE SCALE GENOMIC DNA]</scope>
    <source>
        <strain evidence="10 11">DSM 102983</strain>
    </source>
</reference>
<feature type="coiled-coil region" evidence="7">
    <location>
        <begin position="478"/>
        <end position="505"/>
    </location>
</feature>